<evidence type="ECO:0000313" key="2">
    <source>
        <dbReference type="Proteomes" id="UP001155483"/>
    </source>
</evidence>
<evidence type="ECO:0000313" key="1">
    <source>
        <dbReference type="EMBL" id="MCU7551575.1"/>
    </source>
</evidence>
<reference evidence="1" key="2">
    <citation type="submission" date="2023-04" db="EMBL/GenBank/DDBJ databases">
        <title>Paracnuella aquatica gen. nov., sp. nov., a member of the family Chitinophagaceae isolated from a hot spring.</title>
        <authorList>
            <person name="Wang C."/>
        </authorList>
    </citation>
    <scope>NUCLEOTIDE SEQUENCE</scope>
    <source>
        <strain evidence="1">LB-8</strain>
    </source>
</reference>
<keyword evidence="2" id="KW-1185">Reference proteome</keyword>
<dbReference type="EMBL" id="JAOTIF010000021">
    <property type="protein sequence ID" value="MCU7551575.1"/>
    <property type="molecule type" value="Genomic_DNA"/>
</dbReference>
<protein>
    <submittedName>
        <fullName evidence="1">Uncharacterized protein</fullName>
    </submittedName>
</protein>
<comment type="caution">
    <text evidence="1">The sequence shown here is derived from an EMBL/GenBank/DDBJ whole genome shotgun (WGS) entry which is preliminary data.</text>
</comment>
<dbReference type="Proteomes" id="UP001155483">
    <property type="component" value="Unassembled WGS sequence"/>
</dbReference>
<dbReference type="RefSeq" id="WP_279299011.1">
    <property type="nucleotide sequence ID" value="NZ_JAOTIF010000021.1"/>
</dbReference>
<accession>A0A9X2XZ54</accession>
<gene>
    <name evidence="1" type="ORF">OCK74_20810</name>
</gene>
<reference evidence="1" key="1">
    <citation type="submission" date="2022-09" db="EMBL/GenBank/DDBJ databases">
        <authorList>
            <person name="Yuan C."/>
            <person name="Ke Z."/>
        </authorList>
    </citation>
    <scope>NUCLEOTIDE SEQUENCE</scope>
    <source>
        <strain evidence="1">LB-8</strain>
    </source>
</reference>
<sequence length="70" mass="7674">MISIASTKNVVTKGIIKVSQGQCVKMANKKRAVEIKNNNQYKPLDFLCTSMSVILNAKIGGAFEIMSKKI</sequence>
<name>A0A9X2XZ54_9BACT</name>
<dbReference type="AlphaFoldDB" id="A0A9X2XZ54"/>
<proteinExistence type="predicted"/>
<organism evidence="1 2">
    <name type="scientific">Paraflavisolibacter caeni</name>
    <dbReference type="NCBI Taxonomy" id="2982496"/>
    <lineage>
        <taxon>Bacteria</taxon>
        <taxon>Pseudomonadati</taxon>
        <taxon>Bacteroidota</taxon>
        <taxon>Chitinophagia</taxon>
        <taxon>Chitinophagales</taxon>
        <taxon>Chitinophagaceae</taxon>
        <taxon>Paraflavisolibacter</taxon>
    </lineage>
</organism>